<dbReference type="Gene3D" id="3.90.1210.10">
    <property type="entry name" value="Antifreeze-like/N-acetylneuraminic acid synthase C-terminal domain"/>
    <property type="match status" value="1"/>
</dbReference>
<keyword evidence="1" id="KW-0812">Transmembrane</keyword>
<proteinExistence type="predicted"/>
<dbReference type="AlphaFoldDB" id="A0A1B0ZHN5"/>
<dbReference type="Pfam" id="PF08666">
    <property type="entry name" value="SAF"/>
    <property type="match status" value="1"/>
</dbReference>
<evidence type="ECO:0000259" key="2">
    <source>
        <dbReference type="SMART" id="SM00858"/>
    </source>
</evidence>
<accession>A0A1B0ZHN5</accession>
<evidence type="ECO:0000313" key="4">
    <source>
        <dbReference type="Proteomes" id="UP000092596"/>
    </source>
</evidence>
<dbReference type="Proteomes" id="UP000092596">
    <property type="component" value="Chromosome"/>
</dbReference>
<organism evidence="3 4">
    <name type="scientific">Dermabacter vaginalis</name>
    <dbReference type="NCBI Taxonomy" id="1630135"/>
    <lineage>
        <taxon>Bacteria</taxon>
        <taxon>Bacillati</taxon>
        <taxon>Actinomycetota</taxon>
        <taxon>Actinomycetes</taxon>
        <taxon>Micrococcales</taxon>
        <taxon>Dermabacteraceae</taxon>
        <taxon>Dermabacter</taxon>
    </lineage>
</organism>
<dbReference type="SMART" id="SM00858">
    <property type="entry name" value="SAF"/>
    <property type="match status" value="1"/>
</dbReference>
<evidence type="ECO:0000313" key="3">
    <source>
        <dbReference type="EMBL" id="ANP27430.1"/>
    </source>
</evidence>
<gene>
    <name evidence="3" type="ORF">DAD186_08800</name>
</gene>
<dbReference type="STRING" id="1630135.DAD186_08800"/>
<dbReference type="KEGG" id="dva:DAD186_08800"/>
<name>A0A1B0ZHN5_9MICO</name>
<dbReference type="EMBL" id="CP012117">
    <property type="protein sequence ID" value="ANP27430.1"/>
    <property type="molecule type" value="Genomic_DNA"/>
</dbReference>
<keyword evidence="1" id="KW-0472">Membrane</keyword>
<protein>
    <recommendedName>
        <fullName evidence="2">SAF domain-containing protein</fullName>
    </recommendedName>
</protein>
<dbReference type="CDD" id="cd11614">
    <property type="entry name" value="SAF_CpaB_FlgA_like"/>
    <property type="match status" value="1"/>
</dbReference>
<dbReference type="InterPro" id="IPR013974">
    <property type="entry name" value="SAF"/>
</dbReference>
<feature type="transmembrane region" description="Helical" evidence="1">
    <location>
        <begin position="34"/>
        <end position="56"/>
    </location>
</feature>
<keyword evidence="1" id="KW-1133">Transmembrane helix</keyword>
<feature type="domain" description="SAF" evidence="2">
    <location>
        <begin position="59"/>
        <end position="121"/>
    </location>
</feature>
<sequence length="228" mass="23362">MGLMGEESSLARAQRALATAGPHLRRAVRKNRGLVTLVVLAALMSVSAPPLAAHILPGVAVVVAARDLSPGDTIEEQDLTTTMVRPDLVPEGAVRSTREIAGESAAGSISKGALVLREHLREKESALAAHRALVSIPIASGGIVDAAEPGTQLRIICKPSGSSEGFADDTPLTDVRAVLRAPLTGAPGEASPLAAPSSTMATVEIDRAQVSTIAHCTLNDPPFIAVVG</sequence>
<evidence type="ECO:0000256" key="1">
    <source>
        <dbReference type="SAM" id="Phobius"/>
    </source>
</evidence>
<reference evidence="3 4" key="1">
    <citation type="submission" date="2015-06" db="EMBL/GenBank/DDBJ databases">
        <title>Investigation of pathophysiology for high-risk pregnancy and development of treatment modality based on it.</title>
        <authorList>
            <person name="Kim B.-C."/>
            <person name="Lim S."/>
        </authorList>
    </citation>
    <scope>NUCLEOTIDE SEQUENCE [LARGE SCALE GENOMIC DNA]</scope>
    <source>
        <strain evidence="3 4">AD1-86</strain>
    </source>
</reference>